<feature type="chain" id="PRO_5024446530" description="DUF4267 domain-containing protein" evidence="1">
    <location>
        <begin position="24"/>
        <end position="121"/>
    </location>
</feature>
<evidence type="ECO:0000313" key="3">
    <source>
        <dbReference type="Proteomes" id="UP000380867"/>
    </source>
</evidence>
<dbReference type="Proteomes" id="UP000380867">
    <property type="component" value="Unassembled WGS sequence"/>
</dbReference>
<reference evidence="2" key="1">
    <citation type="submission" date="2019-09" db="EMBL/GenBank/DDBJ databases">
        <authorList>
            <person name="Li J."/>
        </authorList>
    </citation>
    <scope>NUCLEOTIDE SEQUENCE [LARGE SCALE GENOMIC DNA]</scope>
    <source>
        <strain evidence="2">JCM 14732</strain>
    </source>
</reference>
<dbReference type="OrthoDB" id="3790757at2"/>
<sequence>MKKPSYSAMISVATVAYSVFALAKPRHLGNAITASPLKQPDYDIAARTFGVRDLVVSGLALAAPTAQAREQAMMGRVVFDLTDSALFTNEATTAGRKAKVLAVTVGWAALNVAAIVADRKR</sequence>
<feature type="signal peptide" evidence="1">
    <location>
        <begin position="1"/>
        <end position="23"/>
    </location>
</feature>
<comment type="caution">
    <text evidence="2">The sequence shown here is derived from an EMBL/GenBank/DDBJ whole genome shotgun (WGS) entry which is preliminary data.</text>
</comment>
<proteinExistence type="predicted"/>
<evidence type="ECO:0000256" key="1">
    <source>
        <dbReference type="SAM" id="SignalP"/>
    </source>
</evidence>
<gene>
    <name evidence="2" type="ORF">ESP70_012785</name>
</gene>
<accession>A0A5M4FFV6</accession>
<evidence type="ECO:0008006" key="4">
    <source>
        <dbReference type="Google" id="ProtNLM"/>
    </source>
</evidence>
<dbReference type="EMBL" id="SDPQ02000002">
    <property type="protein sequence ID" value="KAA1398194.1"/>
    <property type="molecule type" value="Genomic_DNA"/>
</dbReference>
<evidence type="ECO:0000313" key="2">
    <source>
        <dbReference type="EMBL" id="KAA1398194.1"/>
    </source>
</evidence>
<organism evidence="2 3">
    <name type="scientific">Aeromicrobium ginsengisoli</name>
    <dbReference type="NCBI Taxonomy" id="363867"/>
    <lineage>
        <taxon>Bacteria</taxon>
        <taxon>Bacillati</taxon>
        <taxon>Actinomycetota</taxon>
        <taxon>Actinomycetes</taxon>
        <taxon>Propionibacteriales</taxon>
        <taxon>Nocardioidaceae</taxon>
        <taxon>Aeromicrobium</taxon>
    </lineage>
</organism>
<protein>
    <recommendedName>
        <fullName evidence="4">DUF4267 domain-containing protein</fullName>
    </recommendedName>
</protein>
<name>A0A5M4FFV6_9ACTN</name>
<keyword evidence="3" id="KW-1185">Reference proteome</keyword>
<dbReference type="AlphaFoldDB" id="A0A5M4FFV6"/>
<keyword evidence="1" id="KW-0732">Signal</keyword>
<dbReference type="RefSeq" id="WP_149689624.1">
    <property type="nucleotide sequence ID" value="NZ_SDPQ02000002.1"/>
</dbReference>